<feature type="domain" description="PH-like" evidence="2">
    <location>
        <begin position="176"/>
        <end position="316"/>
    </location>
</feature>
<dbReference type="Pfam" id="PF25409">
    <property type="entry name" value="PH_33"/>
    <property type="match status" value="1"/>
</dbReference>
<accession>A0A8H7ZHD3</accession>
<reference evidence="3 4" key="1">
    <citation type="submission" date="2020-12" db="EMBL/GenBank/DDBJ databases">
        <title>Effect of drift, selection, and recombination on the evolution of hybrid genomes in Candida yeast pathogens.</title>
        <authorList>
            <person name="Mixao V."/>
            <person name="Ksiezopolska E."/>
            <person name="Saus E."/>
            <person name="Boekhout T."/>
            <person name="Gacser A."/>
            <person name="Gabaldon T."/>
        </authorList>
    </citation>
    <scope>NUCLEOTIDE SEQUENCE [LARGE SCALE GENOMIC DNA]</scope>
    <source>
        <strain evidence="3 4">BP57</strain>
    </source>
</reference>
<dbReference type="EMBL" id="JAEOAQ010000001">
    <property type="protein sequence ID" value="KAG5421783.1"/>
    <property type="molecule type" value="Genomic_DNA"/>
</dbReference>
<feature type="region of interest" description="Disordered" evidence="1">
    <location>
        <begin position="357"/>
        <end position="391"/>
    </location>
</feature>
<dbReference type="AlphaFoldDB" id="A0A8H7ZHD3"/>
<keyword evidence="4" id="KW-1185">Reference proteome</keyword>
<dbReference type="RefSeq" id="XP_067550899.1">
    <property type="nucleotide sequence ID" value="XM_067695286.1"/>
</dbReference>
<dbReference type="OrthoDB" id="4083297at2759"/>
<comment type="caution">
    <text evidence="3">The sequence shown here is derived from an EMBL/GenBank/DDBJ whole genome shotgun (WGS) entry which is preliminary data.</text>
</comment>
<dbReference type="GeneID" id="93649504"/>
<feature type="compositionally biased region" description="Basic and acidic residues" evidence="1">
    <location>
        <begin position="382"/>
        <end position="391"/>
    </location>
</feature>
<sequence length="929" mass="105161">MSSSQLENIKTLLENFHHVVSIENNDLMELLGIAKQLKSNSHSSTTSTLSSLVRGIYTKNNKLLSLISKTTQGIEHFEMEKFKSFINDFILWIEDGTMVLFEKYINQLNTVGIDDDDAKTMKRLVSPINSLKNYSTFINNCTHFLRNPFILEKLTTISKHLRAIYDNHQHASQSRELNNIQFSEIQSFTSAVLKHKELVSSYFRSNQILQRTAHANVSLNGAQIELLLLDLIGTGDYNALAILEIKKDHHTKPYRALKYPPFRVNELSLSHSTDTIDLKAINFSSTREILDRSMSIQFEDEALCDKWAKYLSKLCPLERDNSPMSDKFLIHSDSSSYNMSGLGINIVSDAELVTKEAPNRQATGPSFKELYQPPTPSPTKSRASEESLRSQYDKSLPIMKKVITEQCSAEDDFEDDEKLFQIINQRKYSEDQSNGEERPKSYQAVYCSPESVQSSDHDIIDETPVEAPQIYKNNVASAPDLGTKPKLFQLSTGSAVDISNFGKSYQPSFKGYPEKRPRKKSFLTFFKKSSKVDVNEVDSSEETLIPTNEKEVESESPQEPKEVDEPKMDEVDANPDKTMTRSVSKLPAPFALPSSTSTYFFKPHVNASETNIAKPDDLIIPTELKDAINSEKTCDEYISESSPKAMKISKWKQQYGKWEMITAAESIFVKIAINEEAQKGWFLVFKEEYDEEIAEVIDKPVLLLDINSNTDFRSSSGSDLQIQAKNAINNKPMQIMIRCSKGALVSEISTNLQRSKDMLAKATRNHYALSSSNPASNNTLSSSLMDNPSTSSTYTSLSSFSNSINPDELSKACILNNPNALHARQIEMTIRLQKQLQSYSHRNSPSSWKIISMMHLCVDKIIDHQQVVYHLQLTGGANDSISWVISDHEKDDIIERIGKAGLLIKLSENEIYMLECRGKKEFRQLYEIF</sequence>
<dbReference type="InterPro" id="IPR058189">
    <property type="entry name" value="PH-like_ascomyc"/>
</dbReference>
<dbReference type="Proteomes" id="UP000669133">
    <property type="component" value="Unassembled WGS sequence"/>
</dbReference>
<feature type="region of interest" description="Disordered" evidence="1">
    <location>
        <begin position="536"/>
        <end position="575"/>
    </location>
</feature>
<evidence type="ECO:0000256" key="1">
    <source>
        <dbReference type="SAM" id="MobiDB-lite"/>
    </source>
</evidence>
<proteinExistence type="predicted"/>
<evidence type="ECO:0000259" key="2">
    <source>
        <dbReference type="Pfam" id="PF25409"/>
    </source>
</evidence>
<organism evidence="3 4">
    <name type="scientific">Candida metapsilosis</name>
    <dbReference type="NCBI Taxonomy" id="273372"/>
    <lineage>
        <taxon>Eukaryota</taxon>
        <taxon>Fungi</taxon>
        <taxon>Dikarya</taxon>
        <taxon>Ascomycota</taxon>
        <taxon>Saccharomycotina</taxon>
        <taxon>Pichiomycetes</taxon>
        <taxon>Debaryomycetaceae</taxon>
        <taxon>Candida/Lodderomyces clade</taxon>
        <taxon>Candida</taxon>
    </lineage>
</organism>
<feature type="compositionally biased region" description="Basic and acidic residues" evidence="1">
    <location>
        <begin position="548"/>
        <end position="575"/>
    </location>
</feature>
<gene>
    <name evidence="3" type="ORF">I9W82_000875</name>
</gene>
<evidence type="ECO:0000313" key="4">
    <source>
        <dbReference type="Proteomes" id="UP000669133"/>
    </source>
</evidence>
<evidence type="ECO:0000313" key="3">
    <source>
        <dbReference type="EMBL" id="KAG5421783.1"/>
    </source>
</evidence>
<name>A0A8H7ZHD3_9ASCO</name>
<protein>
    <recommendedName>
        <fullName evidence="2">PH-like domain-containing protein</fullName>
    </recommendedName>
</protein>